<dbReference type="FunFam" id="3.30.1010.10:FF:000002">
    <property type="entry name" value="Phosphatidylinositol 3-kinase catalytic subunit type 3"/>
    <property type="match status" value="1"/>
</dbReference>
<gene>
    <name evidence="13" type="primary">RvY_17746</name>
    <name evidence="13" type="synonym">RvY_17746.1</name>
    <name evidence="13" type="ORF">RvY_17746-1</name>
</gene>
<evidence type="ECO:0000256" key="5">
    <source>
        <dbReference type="ARBA" id="ARBA00022777"/>
    </source>
</evidence>
<dbReference type="SMART" id="SM00146">
    <property type="entry name" value="PI3Kc"/>
    <property type="match status" value="1"/>
</dbReference>
<dbReference type="GO" id="GO:0016303">
    <property type="term" value="F:1-phosphatidylinositol-3-kinase activity"/>
    <property type="evidence" value="ECO:0007669"/>
    <property type="project" value="UniProtKB-UniRule"/>
</dbReference>
<accession>A0A1D1W3W0</accession>
<evidence type="ECO:0000313" key="13">
    <source>
        <dbReference type="EMBL" id="GAV07976.1"/>
    </source>
</evidence>
<dbReference type="FunFam" id="1.10.1070.11:FF:000002">
    <property type="entry name" value="Phosphatidylinositol 3-kinase catalytic subunit type 3"/>
    <property type="match status" value="1"/>
</dbReference>
<evidence type="ECO:0000259" key="10">
    <source>
        <dbReference type="PROSITE" id="PS50290"/>
    </source>
</evidence>
<keyword evidence="4 8" id="KW-0547">Nucleotide-binding</keyword>
<dbReference type="Pfam" id="PF00613">
    <property type="entry name" value="PI3Ka"/>
    <property type="match status" value="1"/>
</dbReference>
<dbReference type="Gene3D" id="3.30.1010.10">
    <property type="entry name" value="Phosphatidylinositol 3-kinase Catalytic Subunit, Chain A, domain 4"/>
    <property type="match status" value="1"/>
</dbReference>
<dbReference type="EC" id="2.7.1.137" evidence="1 8"/>
<dbReference type="SMART" id="SM00142">
    <property type="entry name" value="PI3K_C2"/>
    <property type="match status" value="1"/>
</dbReference>
<reference evidence="13 14" key="1">
    <citation type="journal article" date="2016" name="Nat. Commun.">
        <title>Extremotolerant tardigrade genome and improved radiotolerance of human cultured cells by tardigrade-unique protein.</title>
        <authorList>
            <person name="Hashimoto T."/>
            <person name="Horikawa D.D."/>
            <person name="Saito Y."/>
            <person name="Kuwahara H."/>
            <person name="Kozuka-Hata H."/>
            <person name="Shin-I T."/>
            <person name="Minakuchi Y."/>
            <person name="Ohishi K."/>
            <person name="Motoyama A."/>
            <person name="Aizu T."/>
            <person name="Enomoto A."/>
            <person name="Kondo K."/>
            <person name="Tanaka S."/>
            <person name="Hara Y."/>
            <person name="Koshikawa S."/>
            <person name="Sagara H."/>
            <person name="Miura T."/>
            <person name="Yokobori S."/>
            <person name="Miyagawa K."/>
            <person name="Suzuki Y."/>
            <person name="Kubo T."/>
            <person name="Oyama M."/>
            <person name="Kohara Y."/>
            <person name="Fujiyama A."/>
            <person name="Arakawa K."/>
            <person name="Katayama T."/>
            <person name="Toyoda A."/>
            <person name="Kunieda T."/>
        </authorList>
    </citation>
    <scope>NUCLEOTIDE SEQUENCE [LARGE SCALE GENOMIC DNA]</scope>
    <source>
        <strain evidence="13 14">YOKOZUNA-1</strain>
    </source>
</reference>
<dbReference type="InterPro" id="IPR008290">
    <property type="entry name" value="PI3K_Vps34"/>
</dbReference>
<comment type="caution">
    <text evidence="13">The sequence shown here is derived from an EMBL/GenBank/DDBJ whole genome shotgun (WGS) entry which is preliminary data.</text>
</comment>
<evidence type="ECO:0000256" key="1">
    <source>
        <dbReference type="ARBA" id="ARBA00012073"/>
    </source>
</evidence>
<dbReference type="InterPro" id="IPR016024">
    <property type="entry name" value="ARM-type_fold"/>
</dbReference>
<dbReference type="Pfam" id="PF00454">
    <property type="entry name" value="PI3_PI4_kinase"/>
    <property type="match status" value="1"/>
</dbReference>
<keyword evidence="14" id="KW-1185">Reference proteome</keyword>
<keyword evidence="5 8" id="KW-0418">Kinase</keyword>
<dbReference type="SUPFAM" id="SSF56112">
    <property type="entry name" value="Protein kinase-like (PK-like)"/>
    <property type="match status" value="1"/>
</dbReference>
<proteinExistence type="inferred from homology"/>
<dbReference type="PANTHER" id="PTHR10048:SF7">
    <property type="entry name" value="PHOSPHATIDYLINOSITOL 3-KINASE CATALYTIC SUBUNIT TYPE 3"/>
    <property type="match status" value="1"/>
</dbReference>
<dbReference type="PROSITE" id="PS00916">
    <property type="entry name" value="PI3_4_KINASE_2"/>
    <property type="match status" value="1"/>
</dbReference>
<dbReference type="GO" id="GO:0034271">
    <property type="term" value="C:phosphatidylinositol 3-kinase complex, class III, type I"/>
    <property type="evidence" value="ECO:0007669"/>
    <property type="project" value="TreeGrafter"/>
</dbReference>
<dbReference type="EMBL" id="BDGG01000016">
    <property type="protein sequence ID" value="GAV07976.1"/>
    <property type="molecule type" value="Genomic_DNA"/>
</dbReference>
<dbReference type="InterPro" id="IPR011009">
    <property type="entry name" value="Kinase-like_dom_sf"/>
</dbReference>
<evidence type="ECO:0000259" key="11">
    <source>
        <dbReference type="PROSITE" id="PS51545"/>
    </source>
</evidence>
<name>A0A1D1W3W0_RAMVA</name>
<dbReference type="Gene3D" id="1.10.1070.11">
    <property type="entry name" value="Phosphatidylinositol 3-/4-kinase, catalytic domain"/>
    <property type="match status" value="1"/>
</dbReference>
<keyword evidence="3 8" id="KW-0808">Transferase</keyword>
<dbReference type="InterPro" id="IPR035892">
    <property type="entry name" value="C2_domain_sf"/>
</dbReference>
<dbReference type="InterPro" id="IPR042236">
    <property type="entry name" value="PI3K_accessory_sf"/>
</dbReference>
<dbReference type="GO" id="GO:0005524">
    <property type="term" value="F:ATP binding"/>
    <property type="evidence" value="ECO:0007669"/>
    <property type="project" value="UniProtKB-UniRule"/>
</dbReference>
<dbReference type="PROSITE" id="PS51547">
    <property type="entry name" value="C2_PI3K"/>
    <property type="match status" value="1"/>
</dbReference>
<feature type="domain" description="C2 PI3K-type" evidence="12">
    <location>
        <begin position="21"/>
        <end position="194"/>
    </location>
</feature>
<dbReference type="Gene3D" id="2.60.40.150">
    <property type="entry name" value="C2 domain"/>
    <property type="match status" value="1"/>
</dbReference>
<dbReference type="GO" id="GO:0005768">
    <property type="term" value="C:endosome"/>
    <property type="evidence" value="ECO:0007669"/>
    <property type="project" value="TreeGrafter"/>
</dbReference>
<evidence type="ECO:0000256" key="9">
    <source>
        <dbReference type="PROSITE-ProRule" id="PRU00880"/>
    </source>
</evidence>
<dbReference type="InterPro" id="IPR057756">
    <property type="entry name" value="PI3-kinase_type3/VPS34_cat"/>
</dbReference>
<dbReference type="PROSITE" id="PS51545">
    <property type="entry name" value="PIK_HELICAL"/>
    <property type="match status" value="1"/>
</dbReference>
<dbReference type="SUPFAM" id="SSF48371">
    <property type="entry name" value="ARM repeat"/>
    <property type="match status" value="1"/>
</dbReference>
<dbReference type="InterPro" id="IPR000403">
    <property type="entry name" value="PI3/4_kinase_cat_dom"/>
</dbReference>
<dbReference type="SUPFAM" id="SSF49562">
    <property type="entry name" value="C2 domain (Calcium/lipid-binding domain, CaLB)"/>
    <property type="match status" value="1"/>
</dbReference>
<dbReference type="PIRSF" id="PIRSF000587">
    <property type="entry name" value="PI3K_Vps34"/>
    <property type="match status" value="1"/>
</dbReference>
<evidence type="ECO:0000256" key="7">
    <source>
        <dbReference type="ARBA" id="ARBA00023985"/>
    </source>
</evidence>
<dbReference type="PANTHER" id="PTHR10048">
    <property type="entry name" value="PHOSPHATIDYLINOSITOL KINASE"/>
    <property type="match status" value="1"/>
</dbReference>
<evidence type="ECO:0000256" key="6">
    <source>
        <dbReference type="ARBA" id="ARBA00022840"/>
    </source>
</evidence>
<dbReference type="PROSITE" id="PS50290">
    <property type="entry name" value="PI3_4_KINASE_3"/>
    <property type="match status" value="1"/>
</dbReference>
<dbReference type="STRING" id="947166.A0A1D1W3W0"/>
<dbReference type="GO" id="GO:0034272">
    <property type="term" value="C:phosphatidylinositol 3-kinase complex, class III, type II"/>
    <property type="evidence" value="ECO:0007669"/>
    <property type="project" value="TreeGrafter"/>
</dbReference>
<comment type="catalytic activity">
    <reaction evidence="7">
        <text>a 1,2-diacyl-sn-glycero-3-phospho-(1D-myo-inositol) + ATP = a 1,2-diacyl-sn-glycero-3-phospho-(1D-myo-inositol-3-phosphate) + ADP + H(+)</text>
        <dbReference type="Rhea" id="RHEA:12709"/>
        <dbReference type="ChEBI" id="CHEBI:15378"/>
        <dbReference type="ChEBI" id="CHEBI:30616"/>
        <dbReference type="ChEBI" id="CHEBI:57880"/>
        <dbReference type="ChEBI" id="CHEBI:58088"/>
        <dbReference type="ChEBI" id="CHEBI:456216"/>
        <dbReference type="EC" id="2.7.1.137"/>
    </reaction>
    <physiologicalReaction direction="left-to-right" evidence="7">
        <dbReference type="Rhea" id="RHEA:12710"/>
    </physiologicalReaction>
</comment>
<protein>
    <recommendedName>
        <fullName evidence="2 8">Phosphatidylinositol 3-kinase catalytic subunit type 3</fullName>
        <ecNumber evidence="1 8">2.7.1.137</ecNumber>
    </recommendedName>
</protein>
<dbReference type="GO" id="GO:0005777">
    <property type="term" value="C:peroxisome"/>
    <property type="evidence" value="ECO:0007669"/>
    <property type="project" value="TreeGrafter"/>
</dbReference>
<dbReference type="InterPro" id="IPR036940">
    <property type="entry name" value="PI3/4_kinase_cat_sf"/>
</dbReference>
<dbReference type="SMART" id="SM00145">
    <property type="entry name" value="PI3Ka"/>
    <property type="match status" value="1"/>
</dbReference>
<dbReference type="Gene3D" id="1.25.40.70">
    <property type="entry name" value="Phosphatidylinositol 3-kinase, accessory domain (PIK)"/>
    <property type="match status" value="1"/>
</dbReference>
<evidence type="ECO:0000256" key="2">
    <source>
        <dbReference type="ARBA" id="ARBA00019787"/>
    </source>
</evidence>
<dbReference type="GO" id="GO:0000407">
    <property type="term" value="C:phagophore assembly site"/>
    <property type="evidence" value="ECO:0007669"/>
    <property type="project" value="TreeGrafter"/>
</dbReference>
<evidence type="ECO:0000259" key="12">
    <source>
        <dbReference type="PROSITE" id="PS51547"/>
    </source>
</evidence>
<dbReference type="Pfam" id="PF00792">
    <property type="entry name" value="PI3K_C2"/>
    <property type="match status" value="1"/>
</dbReference>
<feature type="domain" description="PIK helical" evidence="11">
    <location>
        <begin position="287"/>
        <end position="507"/>
    </location>
</feature>
<dbReference type="CDD" id="cd08397">
    <property type="entry name" value="C2_PI3K_class_III"/>
    <property type="match status" value="1"/>
</dbReference>
<dbReference type="GO" id="GO:0048015">
    <property type="term" value="P:phosphatidylinositol-mediated signaling"/>
    <property type="evidence" value="ECO:0007669"/>
    <property type="project" value="TreeGrafter"/>
</dbReference>
<evidence type="ECO:0000256" key="3">
    <source>
        <dbReference type="ARBA" id="ARBA00022679"/>
    </source>
</evidence>
<dbReference type="AlphaFoldDB" id="A0A1D1W3W0"/>
<dbReference type="Proteomes" id="UP000186922">
    <property type="component" value="Unassembled WGS sequence"/>
</dbReference>
<sequence length="874" mass="100192">MNVSDYITPDYKSQYVLSRDLSSSLLIKVCGLDGSPSRLSTEELLENPVRRFNEPDVDQLPEIVVQCQLYSRGKIITLDTKTRHKAFTKRITWNEWLRLPIHICDLPRDTLLVFTLYEMDGPYQVKPVGGTTISAFGKTGKLRCGNLDLFVWPKVHGDGSASNSTPGKIRDDGRQMGRLAKLVKRHRSGRIRNVDWLDKLTFRELEHINEREKKEMNSMFLRVEFPPITVDEKEVTVIYYEEGADRRVECLVTPTVVKVFDGELDKPNVIERKHHILARNVRSGASDRELKPNSLAREQLTVILAYPPDQPLTSEEQDLVWRYRFYLSQNKRALIKFLSCVNWHIPAEQVQAEKMLFQWVPADPGDALALLTSRFTNPVIRQYAVDRLADASDDDLLLYLLQLIQALRYEDILEIRNGLVRISHAVMSTGRKESIADKNTEPIGEGMEMVPRKRDLATFLIDRSCRNPKLANYFYWFLKVECEKDRQTADPSPEHQDNRLMGTFLVVTKRFSNTLTQGGEICKSIRTTLSRQLVFVERLVRLMRDIRKDGANRKKKTERLQTILANPDSDFCKCFSQDDPLAHPLDPDVVVAGIRADATYLFKSAQMPVRLTFVKEDGSDFVTIFKLGDDLRQDQLVLQIISLMDKLLRQENLDLKLTPYKVIATSTDHGFVQFIDSVPLAEILANDFSILNFLRKHAPSKTTASGVSTEVMENYVKSCAGYCVVTYLLGVGDRHLENLLLTKQGNLFHIDFGYILGRDPKPMPPAMKLNKEMVEAMGEEYFRTFCVQCYSAFLNLRRSANLILNLFSLMVDSNIADIALEPDKTVRKIQDKFRLDLNDEEAVLYLQNLIDVSLTAIMPAVVDTFRKFVQWVRV</sequence>
<dbReference type="GO" id="GO:0006897">
    <property type="term" value="P:endocytosis"/>
    <property type="evidence" value="ECO:0007669"/>
    <property type="project" value="TreeGrafter"/>
</dbReference>
<dbReference type="InterPro" id="IPR018936">
    <property type="entry name" value="PI3/4_kinase_CS"/>
</dbReference>
<evidence type="ECO:0000256" key="4">
    <source>
        <dbReference type="ARBA" id="ARBA00022741"/>
    </source>
</evidence>
<dbReference type="GO" id="GO:0000045">
    <property type="term" value="P:autophagosome assembly"/>
    <property type="evidence" value="ECO:0007669"/>
    <property type="project" value="TreeGrafter"/>
</dbReference>
<dbReference type="InterPro" id="IPR015433">
    <property type="entry name" value="PI3/4_kinase"/>
</dbReference>
<dbReference type="CDD" id="cd00896">
    <property type="entry name" value="PI3Kc_III"/>
    <property type="match status" value="1"/>
</dbReference>
<dbReference type="PROSITE" id="PS00915">
    <property type="entry name" value="PI3_4_KINASE_1"/>
    <property type="match status" value="1"/>
</dbReference>
<evidence type="ECO:0000256" key="8">
    <source>
        <dbReference type="PIRNR" id="PIRNR000587"/>
    </source>
</evidence>
<comment type="similarity">
    <text evidence="8 9">Belongs to the PI3/PI4-kinase family.</text>
</comment>
<dbReference type="InterPro" id="IPR002420">
    <property type="entry name" value="PI3K-type_C2_dom"/>
</dbReference>
<dbReference type="OrthoDB" id="67688at2759"/>
<dbReference type="InterPro" id="IPR001263">
    <property type="entry name" value="PI3K_accessory_dom"/>
</dbReference>
<keyword evidence="6 8" id="KW-0067">ATP-binding</keyword>
<feature type="domain" description="PI3K/PI4K catalytic" evidence="10">
    <location>
        <begin position="595"/>
        <end position="858"/>
    </location>
</feature>
<evidence type="ECO:0000313" key="14">
    <source>
        <dbReference type="Proteomes" id="UP000186922"/>
    </source>
</evidence>
<organism evidence="13 14">
    <name type="scientific">Ramazzottius varieornatus</name>
    <name type="common">Water bear</name>
    <name type="synonym">Tardigrade</name>
    <dbReference type="NCBI Taxonomy" id="947166"/>
    <lineage>
        <taxon>Eukaryota</taxon>
        <taxon>Metazoa</taxon>
        <taxon>Ecdysozoa</taxon>
        <taxon>Tardigrada</taxon>
        <taxon>Eutardigrada</taxon>
        <taxon>Parachela</taxon>
        <taxon>Hypsibioidea</taxon>
        <taxon>Ramazzottiidae</taxon>
        <taxon>Ramazzottius</taxon>
    </lineage>
</organism>